<accession>A0A0J6CZP9</accession>
<organism evidence="1 2">
    <name type="scientific">Guptibacillus hwajinpoensis</name>
    <dbReference type="NCBI Taxonomy" id="208199"/>
    <lineage>
        <taxon>Bacteria</taxon>
        <taxon>Bacillati</taxon>
        <taxon>Bacillota</taxon>
        <taxon>Bacilli</taxon>
        <taxon>Bacillales</taxon>
        <taxon>Guptibacillaceae</taxon>
        <taxon>Guptibacillus</taxon>
    </lineage>
</organism>
<dbReference type="Pfam" id="PF08175">
    <property type="entry name" value="SspO"/>
    <property type="match status" value="1"/>
</dbReference>
<dbReference type="STRING" id="157733.AB986_04610"/>
<proteinExistence type="predicted"/>
<comment type="caution">
    <text evidence="1">The sequence shown here is derived from an EMBL/GenBank/DDBJ whole genome shotgun (WGS) entry which is preliminary data.</text>
</comment>
<dbReference type="OrthoDB" id="2692139at2"/>
<dbReference type="NCBIfam" id="TIGR02864">
    <property type="entry name" value="spore_sspO"/>
    <property type="match status" value="1"/>
</dbReference>
<dbReference type="GeneID" id="301326672"/>
<gene>
    <name evidence="1" type="primary">sspO</name>
    <name evidence="1" type="ORF">AB986_04610</name>
</gene>
<protein>
    <submittedName>
        <fullName evidence="1">Acid-soluble spore protein O</fullName>
    </submittedName>
</protein>
<dbReference type="AlphaFoldDB" id="A0A0J6CZP9"/>
<dbReference type="Proteomes" id="UP000035996">
    <property type="component" value="Unassembled WGS sequence"/>
</dbReference>
<evidence type="ECO:0000313" key="1">
    <source>
        <dbReference type="EMBL" id="KMM38570.1"/>
    </source>
</evidence>
<dbReference type="GO" id="GO:0042601">
    <property type="term" value="C:endospore-forming forespore"/>
    <property type="evidence" value="ECO:0007669"/>
    <property type="project" value="InterPro"/>
</dbReference>
<name>A0A0J6CZP9_9BACL</name>
<dbReference type="GO" id="GO:0030435">
    <property type="term" value="P:sporulation resulting in formation of a cellular spore"/>
    <property type="evidence" value="ECO:0007669"/>
    <property type="project" value="UniProtKB-KW"/>
</dbReference>
<dbReference type="RefSeq" id="WP_048309686.1">
    <property type="nucleotide sequence ID" value="NZ_CP119526.1"/>
</dbReference>
<keyword evidence="2" id="KW-1185">Reference proteome</keyword>
<sequence>MGKRKANGVRPGMNDADAQGNGAGSDNEYAHENMTQEQRQYNKKTKKRQ</sequence>
<dbReference type="InterPro" id="IPR012613">
    <property type="entry name" value="SASP_SspO"/>
</dbReference>
<dbReference type="GO" id="GO:0030436">
    <property type="term" value="P:asexual sporulation"/>
    <property type="evidence" value="ECO:0007669"/>
    <property type="project" value="UniProtKB-UniRule"/>
</dbReference>
<reference evidence="1" key="1">
    <citation type="submission" date="2015-06" db="EMBL/GenBank/DDBJ databases">
        <authorList>
            <person name="Liu B."/>
            <person name="Wang J."/>
            <person name="Zhu Y."/>
            <person name="Liu G."/>
            <person name="Chen Q."/>
            <person name="Zheng C."/>
            <person name="Che J."/>
            <person name="Ge C."/>
            <person name="Shi H."/>
            <person name="Pan Z."/>
            <person name="Liu X."/>
        </authorList>
    </citation>
    <scope>NUCLEOTIDE SEQUENCE [LARGE SCALE GENOMIC DNA]</scope>
    <source>
        <strain evidence="1">DSM 16346</strain>
    </source>
</reference>
<evidence type="ECO:0000313" key="2">
    <source>
        <dbReference type="Proteomes" id="UP000035996"/>
    </source>
</evidence>
<dbReference type="EMBL" id="LELK01000001">
    <property type="protein sequence ID" value="KMM38570.1"/>
    <property type="molecule type" value="Genomic_DNA"/>
</dbReference>